<dbReference type="InterPro" id="IPR057596">
    <property type="entry name" value="RDRP_core"/>
</dbReference>
<accession>A0A232LTY4</accession>
<feature type="compositionally biased region" description="Acidic residues" evidence="2">
    <location>
        <begin position="192"/>
        <end position="207"/>
    </location>
</feature>
<feature type="non-terminal residue" evidence="4">
    <location>
        <position position="1264"/>
    </location>
</feature>
<dbReference type="OrthoDB" id="10055769at2759"/>
<evidence type="ECO:0000313" key="4">
    <source>
        <dbReference type="EMBL" id="OXV07297.1"/>
    </source>
</evidence>
<dbReference type="EMBL" id="NPHW01004951">
    <property type="protein sequence ID" value="OXV07297.1"/>
    <property type="molecule type" value="Genomic_DNA"/>
</dbReference>
<feature type="compositionally biased region" description="Polar residues" evidence="2">
    <location>
        <begin position="142"/>
        <end position="153"/>
    </location>
</feature>
<evidence type="ECO:0000259" key="3">
    <source>
        <dbReference type="Pfam" id="PF05183"/>
    </source>
</evidence>
<dbReference type="GO" id="GO:0003968">
    <property type="term" value="F:RNA-directed RNA polymerase activity"/>
    <property type="evidence" value="ECO:0007669"/>
    <property type="project" value="UniProtKB-KW"/>
</dbReference>
<feature type="compositionally biased region" description="Basic and acidic residues" evidence="2">
    <location>
        <begin position="222"/>
        <end position="233"/>
    </location>
</feature>
<evidence type="ECO:0000313" key="5">
    <source>
        <dbReference type="Proteomes" id="UP000243515"/>
    </source>
</evidence>
<name>A0A232LTY4_9EURO</name>
<sequence>MAATQPCTPSGRTGKELEGIIGDLNNFGLQIPNPTISSPLSREKKSIEQRCFSALKQLHFNRKVDIYALIEEFKDLISPNGSQWVFKPQQEAGTLSSPDQFLRRNRYQNIPPAERERRLDLLLRMLDRTIQSVNMNEGLFTSSASQPSFTSTAPIVHDDDSSHASEPISLKRKSVEDAEVFQTAPSSPVMSLDDDTDINDPDWDDSIFDIMNTTDDCPGDAQKPEARKKADTRQRRISEFMKVGKFSEQKPVPPVDNKQDFSFATSVESDIFDAAEGNSFRNSFDTDITEPMDENMMPPATLMISDEQSDLEKWIIDELLQHGPFSKEQSFPGSVPIRYRYELERIAQQWDIPYDKIFVGERAPFSSHGKFWEWVKSHPQRGQNAVPDKSPIKAWDSAVEQFEVMDKHSEVVVFTGILDWCEKRKPGILNLTLNPLKIERSCRFHRRFGSDRFLSLTIPAPTLPPDHLRFEAEPSVLRESIVKWLTKNEHHYLGRTWKPFYVEEVKRKRKANKEIRFRVDFFAIKGLDFKRALLPPPVAPINQACDEHTEMGLDALLDWHLLRNANKDQKDCKLFQRIAIGLSKTWATVVLRPKEILHLEDDKNKPIMNDGCALMSRALAREICDNMGISGNTPSCFQGRIAGAKGLWMVDRQNSNISTSDRDFWLQVSDSQLKVRPHPQDWDPRYIDIDDAKLTFEVANWSKPLNQVNLNVQLLGILDYGGTIRAHVADLMRGGIKQHYQDFAEVIKRDDILLGRCLLQKLKPSPKEGMARNMVRRSDQWVFDDVECAIRFLEAGFSPRNFKPLRDCLSRSLESTLDRYVKDLHIHVPLSTYAFCIADPYGVLEEDEVHFGFSSQWQHHSFEDTLLDDIDVLVARLPAHLPSDVQRRRAVWRSELRHFKDVIVFPTRGTQPLAGLLSGGDYDGDIPWICWDKGIVETFINSSPPQNKPPEFFGLTHHATPMGEIQSTEDFLQRTFMFNLTVSNLGRCTVEHESIIYEEEESVNSEKAKELAMLLSHLVDARKAGVQLSENAWRVYQKKISPRPRTIPAYKTQQKAGNLSNIIDYLKFEVASKEKEGARKDFERLCNDLEAYDGGDKDLLRPWKTVWDRAIRERRENDNNTLLGVLQDIRKRIEDCYDQWEKSCARRPKRDITQFATGLFEDIQPPIFDHVLSHTWQESEHEWRILLASCAYDHSALSKFIFYAMGETVCRIKTGNAQSRLVKDEVYNILGISSRVSRRVLAREERWDNEDVLEADEAFEELAS</sequence>
<comment type="catalytic activity">
    <reaction evidence="1">
        <text>RNA(n) + a ribonucleoside 5'-triphosphate = RNA(n+1) + diphosphate</text>
        <dbReference type="Rhea" id="RHEA:21248"/>
        <dbReference type="Rhea" id="RHEA-COMP:14527"/>
        <dbReference type="Rhea" id="RHEA-COMP:17342"/>
        <dbReference type="ChEBI" id="CHEBI:33019"/>
        <dbReference type="ChEBI" id="CHEBI:61557"/>
        <dbReference type="ChEBI" id="CHEBI:140395"/>
        <dbReference type="EC" id="2.7.7.48"/>
    </reaction>
</comment>
<dbReference type="EC" id="2.7.7.48" evidence="1"/>
<evidence type="ECO:0000256" key="2">
    <source>
        <dbReference type="SAM" id="MobiDB-lite"/>
    </source>
</evidence>
<dbReference type="PANTHER" id="PTHR23079:SF14">
    <property type="entry name" value="RNA-DEPENDENT RNA POLYMERASE"/>
    <property type="match status" value="1"/>
</dbReference>
<feature type="region of interest" description="Disordered" evidence="2">
    <location>
        <begin position="142"/>
        <end position="233"/>
    </location>
</feature>
<keyword evidence="1" id="KW-0694">RNA-binding</keyword>
<keyword evidence="1" id="KW-0696">RNA-directed RNA polymerase</keyword>
<organism evidence="4 5">
    <name type="scientific">Elaphomyces granulatus</name>
    <dbReference type="NCBI Taxonomy" id="519963"/>
    <lineage>
        <taxon>Eukaryota</taxon>
        <taxon>Fungi</taxon>
        <taxon>Dikarya</taxon>
        <taxon>Ascomycota</taxon>
        <taxon>Pezizomycotina</taxon>
        <taxon>Eurotiomycetes</taxon>
        <taxon>Eurotiomycetidae</taxon>
        <taxon>Eurotiales</taxon>
        <taxon>Elaphomycetaceae</taxon>
        <taxon>Elaphomyces</taxon>
    </lineage>
</organism>
<dbReference type="Proteomes" id="UP000243515">
    <property type="component" value="Unassembled WGS sequence"/>
</dbReference>
<comment type="similarity">
    <text evidence="1">Belongs to the RdRP family.</text>
</comment>
<protein>
    <recommendedName>
        <fullName evidence="1">RNA-dependent RNA polymerase</fullName>
        <ecNumber evidence="1">2.7.7.48</ecNumber>
    </recommendedName>
</protein>
<dbReference type="GO" id="GO:0031380">
    <property type="term" value="C:nuclear RNA-directed RNA polymerase complex"/>
    <property type="evidence" value="ECO:0007669"/>
    <property type="project" value="TreeGrafter"/>
</dbReference>
<keyword evidence="5" id="KW-1185">Reference proteome</keyword>
<keyword evidence="1" id="KW-0548">Nucleotidyltransferase</keyword>
<proteinExistence type="inferred from homology"/>
<gene>
    <name evidence="4" type="ORF">Egran_04940</name>
</gene>
<dbReference type="AlphaFoldDB" id="A0A232LTY4"/>
<dbReference type="InterPro" id="IPR007855">
    <property type="entry name" value="RDRP"/>
</dbReference>
<keyword evidence="1" id="KW-0808">Transferase</keyword>
<dbReference type="GO" id="GO:0003723">
    <property type="term" value="F:RNA binding"/>
    <property type="evidence" value="ECO:0007669"/>
    <property type="project" value="UniProtKB-KW"/>
</dbReference>
<dbReference type="PANTHER" id="PTHR23079">
    <property type="entry name" value="RNA-DEPENDENT RNA POLYMERASE"/>
    <property type="match status" value="1"/>
</dbReference>
<dbReference type="Pfam" id="PF05183">
    <property type="entry name" value="RdRP"/>
    <property type="match status" value="1"/>
</dbReference>
<dbReference type="GO" id="GO:0030422">
    <property type="term" value="P:siRNA processing"/>
    <property type="evidence" value="ECO:0007669"/>
    <property type="project" value="TreeGrafter"/>
</dbReference>
<feature type="domain" description="RDRP core" evidence="3">
    <location>
        <begin position="431"/>
        <end position="1070"/>
    </location>
</feature>
<reference evidence="4 5" key="1">
    <citation type="journal article" date="2015" name="Environ. Microbiol.">
        <title>Metagenome sequence of Elaphomyces granulatus from sporocarp tissue reveals Ascomycota ectomycorrhizal fingerprints of genome expansion and a Proteobacteria-rich microbiome.</title>
        <authorList>
            <person name="Quandt C.A."/>
            <person name="Kohler A."/>
            <person name="Hesse C.N."/>
            <person name="Sharpton T.J."/>
            <person name="Martin F."/>
            <person name="Spatafora J.W."/>
        </authorList>
    </citation>
    <scope>NUCLEOTIDE SEQUENCE [LARGE SCALE GENOMIC DNA]</scope>
    <source>
        <strain evidence="4 5">OSC145934</strain>
    </source>
</reference>
<evidence type="ECO:0000256" key="1">
    <source>
        <dbReference type="RuleBase" id="RU363098"/>
    </source>
</evidence>
<comment type="caution">
    <text evidence="4">The sequence shown here is derived from an EMBL/GenBank/DDBJ whole genome shotgun (WGS) entry which is preliminary data.</text>
</comment>